<keyword evidence="3" id="KW-0378">Hydrolase</keyword>
<evidence type="ECO:0000256" key="1">
    <source>
        <dbReference type="ARBA" id="ARBA00010830"/>
    </source>
</evidence>
<dbReference type="RefSeq" id="WP_345882408.1">
    <property type="nucleotide sequence ID" value="NZ_JBDFRB010000001.1"/>
</dbReference>
<dbReference type="SMART" id="SM01208">
    <property type="entry name" value="G5"/>
    <property type="match status" value="1"/>
</dbReference>
<accession>A0ABU9WV08</accession>
<organism evidence="5 6">
    <name type="scientific">Sinomonas halotolerans</name>
    <dbReference type="NCBI Taxonomy" id="1644133"/>
    <lineage>
        <taxon>Bacteria</taxon>
        <taxon>Bacillati</taxon>
        <taxon>Actinomycetota</taxon>
        <taxon>Actinomycetes</taxon>
        <taxon>Micrococcales</taxon>
        <taxon>Micrococcaceae</taxon>
        <taxon>Sinomonas</taxon>
    </lineage>
</organism>
<feature type="domain" description="G5" evidence="4">
    <location>
        <begin position="220"/>
        <end position="301"/>
    </location>
</feature>
<dbReference type="InterPro" id="IPR007137">
    <property type="entry name" value="DUF348"/>
</dbReference>
<proteinExistence type="inferred from homology"/>
<dbReference type="Pfam" id="PF07501">
    <property type="entry name" value="G5"/>
    <property type="match status" value="1"/>
</dbReference>
<dbReference type="Gene3D" id="2.20.230.10">
    <property type="entry name" value="Resuscitation-promoting factor rpfb"/>
    <property type="match status" value="1"/>
</dbReference>
<dbReference type="EMBL" id="JBDFRB010000001">
    <property type="protein sequence ID" value="MEN2743004.1"/>
    <property type="molecule type" value="Genomic_DNA"/>
</dbReference>
<dbReference type="CDD" id="cd13925">
    <property type="entry name" value="RPF"/>
    <property type="match status" value="1"/>
</dbReference>
<dbReference type="Pfam" id="PF06737">
    <property type="entry name" value="Transglycosylas"/>
    <property type="match status" value="1"/>
</dbReference>
<protein>
    <submittedName>
        <fullName evidence="5">Transglycosylase family protein</fullName>
    </submittedName>
</protein>
<evidence type="ECO:0000313" key="6">
    <source>
        <dbReference type="Proteomes" id="UP001422074"/>
    </source>
</evidence>
<evidence type="ECO:0000259" key="4">
    <source>
        <dbReference type="PROSITE" id="PS51109"/>
    </source>
</evidence>
<keyword evidence="2" id="KW-0732">Signal</keyword>
<comment type="similarity">
    <text evidence="1">Belongs to the transglycosylase family. Rpf subfamily.</text>
</comment>
<dbReference type="InterPro" id="IPR011098">
    <property type="entry name" value="G5_dom"/>
</dbReference>
<keyword evidence="6" id="KW-1185">Reference proteome</keyword>
<dbReference type="InterPro" id="IPR023346">
    <property type="entry name" value="Lysozyme-like_dom_sf"/>
</dbReference>
<dbReference type="SUPFAM" id="SSF53955">
    <property type="entry name" value="Lysozyme-like"/>
    <property type="match status" value="1"/>
</dbReference>
<gene>
    <name evidence="5" type="ORF">ABCQ75_00430</name>
</gene>
<evidence type="ECO:0000256" key="3">
    <source>
        <dbReference type="ARBA" id="ARBA00022801"/>
    </source>
</evidence>
<name>A0ABU9WV08_9MICC</name>
<dbReference type="PROSITE" id="PS51109">
    <property type="entry name" value="G5"/>
    <property type="match status" value="1"/>
</dbReference>
<dbReference type="Pfam" id="PF03990">
    <property type="entry name" value="DUF348"/>
    <property type="match status" value="3"/>
</dbReference>
<evidence type="ECO:0000256" key="2">
    <source>
        <dbReference type="ARBA" id="ARBA00022729"/>
    </source>
</evidence>
<comment type="caution">
    <text evidence="5">The sequence shown here is derived from an EMBL/GenBank/DDBJ whole genome shotgun (WGS) entry which is preliminary data.</text>
</comment>
<dbReference type="Gene3D" id="1.10.530.10">
    <property type="match status" value="1"/>
</dbReference>
<evidence type="ECO:0000313" key="5">
    <source>
        <dbReference type="EMBL" id="MEN2743004.1"/>
    </source>
</evidence>
<dbReference type="InterPro" id="IPR010618">
    <property type="entry name" value="RPF"/>
</dbReference>
<reference evidence="5 6" key="1">
    <citation type="submission" date="2024-05" db="EMBL/GenBank/DDBJ databases">
        <title>Sinomonas sp. nov., isolated from a waste landfill.</title>
        <authorList>
            <person name="Zhao Y."/>
        </authorList>
    </citation>
    <scope>NUCLEOTIDE SEQUENCE [LARGE SCALE GENOMIC DNA]</scope>
    <source>
        <strain evidence="5 6">CCTCC AB2014300</strain>
    </source>
</reference>
<sequence>MSRHSAHRALTTPAWHSLRTPRSPLRVASQAAVVAALALGTTAFVANGKTVTLSVDGETSTVTTFAGTVGQVVQSADVELAGADRVSPALDSALANGAVITVARAKEVTVQLDGAERTVQTTVPDVGGLVDELGVASNSVVSLDGDALEGGARLAAAGTVLQITTPKDVTVVVDGRAVKRTTTAATVGDLLTELETAPRPGDHVSAPANAPVVANMVLKLTRVGASNAPTVTETLPYSTEKTSDPRLAKGQTKVLRKGVAGAVQKTYRVVTVDGRVAVRRLVSETVTKEPVAERIAVGTKSAAPVVANAAMWEAIAQCESGGNWSINTGNGYYGGLQFDIPSWIANGGDKYAPNASLATKDEQIAVANTYYAKAGLAPWGCAHVVGG</sequence>
<dbReference type="Proteomes" id="UP001422074">
    <property type="component" value="Unassembled WGS sequence"/>
</dbReference>